<keyword evidence="9" id="KW-1185">Reference proteome</keyword>
<dbReference type="CDD" id="cd00047">
    <property type="entry name" value="PTPc"/>
    <property type="match status" value="1"/>
</dbReference>
<dbReference type="Gene3D" id="3.40.850.10">
    <property type="entry name" value="Kinesin motor domain"/>
    <property type="match status" value="1"/>
</dbReference>
<feature type="compositionally biased region" description="Polar residues" evidence="5">
    <location>
        <begin position="1396"/>
        <end position="1406"/>
    </location>
</feature>
<dbReference type="Proteomes" id="UP000887575">
    <property type="component" value="Unassembled WGS sequence"/>
</dbReference>
<dbReference type="InterPro" id="IPR016130">
    <property type="entry name" value="Tyr_Pase_AS"/>
</dbReference>
<dbReference type="SMART" id="SM00129">
    <property type="entry name" value="KISc"/>
    <property type="match status" value="1"/>
</dbReference>
<dbReference type="PROSITE" id="PS50055">
    <property type="entry name" value="TYR_PHOSPHATASE_PTP"/>
    <property type="match status" value="1"/>
</dbReference>
<keyword evidence="3" id="KW-0505">Motor protein</keyword>
<evidence type="ECO:0008006" key="11">
    <source>
        <dbReference type="Google" id="ProtNLM"/>
    </source>
</evidence>
<dbReference type="PROSITE" id="PS50067">
    <property type="entry name" value="KINESIN_MOTOR_2"/>
    <property type="match status" value="1"/>
</dbReference>
<evidence type="ECO:0000259" key="6">
    <source>
        <dbReference type="PROSITE" id="PS50055"/>
    </source>
</evidence>
<dbReference type="InterPro" id="IPR029021">
    <property type="entry name" value="Prot-tyrosine_phosphatase-like"/>
</dbReference>
<keyword evidence="2 3" id="KW-0067">ATP-binding</keyword>
<dbReference type="InterPro" id="IPR003595">
    <property type="entry name" value="Tyr_Pase_cat"/>
</dbReference>
<evidence type="ECO:0000256" key="5">
    <source>
        <dbReference type="SAM" id="MobiDB-lite"/>
    </source>
</evidence>
<dbReference type="PROSITE" id="PS50056">
    <property type="entry name" value="TYR_PHOSPHATASE_2"/>
    <property type="match status" value="1"/>
</dbReference>
<feature type="domain" description="Kinesin motor" evidence="8">
    <location>
        <begin position="643"/>
        <end position="862"/>
    </location>
</feature>
<dbReference type="SUPFAM" id="SSF52540">
    <property type="entry name" value="P-loop containing nucleoside triphosphate hydrolases"/>
    <property type="match status" value="1"/>
</dbReference>
<feature type="compositionally biased region" description="Basic and acidic residues" evidence="5">
    <location>
        <begin position="15"/>
        <end position="26"/>
    </location>
</feature>
<dbReference type="SMART" id="SM00194">
    <property type="entry name" value="PTPc"/>
    <property type="match status" value="1"/>
</dbReference>
<dbReference type="PANTHER" id="PTHR19134:SF543">
    <property type="entry name" value="PROTEIN-TYROSINE-PHOSPHATASE"/>
    <property type="match status" value="1"/>
</dbReference>
<feature type="coiled-coil region" evidence="4">
    <location>
        <begin position="201"/>
        <end position="436"/>
    </location>
</feature>
<name>A0AAF3J9A1_9BILA</name>
<feature type="binding site" evidence="3">
    <location>
        <begin position="711"/>
        <end position="718"/>
    </location>
    <ligand>
        <name>ATP</name>
        <dbReference type="ChEBI" id="CHEBI:30616"/>
    </ligand>
</feature>
<dbReference type="GO" id="GO:0008017">
    <property type="term" value="F:microtubule binding"/>
    <property type="evidence" value="ECO:0007669"/>
    <property type="project" value="InterPro"/>
</dbReference>
<dbReference type="GO" id="GO:0004725">
    <property type="term" value="F:protein tyrosine phosphatase activity"/>
    <property type="evidence" value="ECO:0007669"/>
    <property type="project" value="InterPro"/>
</dbReference>
<feature type="region of interest" description="Disordered" evidence="5">
    <location>
        <begin position="1"/>
        <end position="26"/>
    </location>
</feature>
<feature type="region of interest" description="Disordered" evidence="5">
    <location>
        <begin position="1377"/>
        <end position="1409"/>
    </location>
</feature>
<keyword evidence="4" id="KW-0175">Coiled coil</keyword>
<proteinExistence type="inferred from homology"/>
<reference evidence="10" key="1">
    <citation type="submission" date="2024-02" db="UniProtKB">
        <authorList>
            <consortium name="WormBaseParasite"/>
        </authorList>
    </citation>
    <scope>IDENTIFICATION</scope>
</reference>
<feature type="domain" description="Tyrosine specific protein phosphatases" evidence="7">
    <location>
        <begin position="2305"/>
        <end position="2381"/>
    </location>
</feature>
<evidence type="ECO:0000259" key="7">
    <source>
        <dbReference type="PROSITE" id="PS50056"/>
    </source>
</evidence>
<evidence type="ECO:0000259" key="8">
    <source>
        <dbReference type="PROSITE" id="PS50067"/>
    </source>
</evidence>
<dbReference type="SMART" id="SM00404">
    <property type="entry name" value="PTPc_motif"/>
    <property type="match status" value="1"/>
</dbReference>
<keyword evidence="1 3" id="KW-0547">Nucleotide-binding</keyword>
<evidence type="ECO:0000256" key="2">
    <source>
        <dbReference type="ARBA" id="ARBA00022840"/>
    </source>
</evidence>
<dbReference type="InterPro" id="IPR036961">
    <property type="entry name" value="Kinesin_motor_dom_sf"/>
</dbReference>
<dbReference type="GO" id="GO:0003777">
    <property type="term" value="F:microtubule motor activity"/>
    <property type="evidence" value="ECO:0007669"/>
    <property type="project" value="InterPro"/>
</dbReference>
<feature type="compositionally biased region" description="Polar residues" evidence="5">
    <location>
        <begin position="491"/>
        <end position="501"/>
    </location>
</feature>
<dbReference type="SUPFAM" id="SSF52799">
    <property type="entry name" value="(Phosphotyrosine protein) phosphatases II"/>
    <property type="match status" value="1"/>
</dbReference>
<accession>A0AAF3J9A1</accession>
<evidence type="ECO:0000256" key="4">
    <source>
        <dbReference type="SAM" id="Coils"/>
    </source>
</evidence>
<dbReference type="InterPro" id="IPR001752">
    <property type="entry name" value="Kinesin_motor_dom"/>
</dbReference>
<comment type="similarity">
    <text evidence="3">Belongs to the TRAFAC class myosin-kinesin ATPase superfamily. Kinesin family.</text>
</comment>
<feature type="coiled-coil region" evidence="4">
    <location>
        <begin position="1112"/>
        <end position="1347"/>
    </location>
</feature>
<feature type="region of interest" description="Disordered" evidence="5">
    <location>
        <begin position="2410"/>
        <end position="2453"/>
    </location>
</feature>
<dbReference type="InterPro" id="IPR050348">
    <property type="entry name" value="Protein-Tyr_Phosphatase"/>
</dbReference>
<evidence type="ECO:0000313" key="9">
    <source>
        <dbReference type="Proteomes" id="UP000887575"/>
    </source>
</evidence>
<dbReference type="InterPro" id="IPR027417">
    <property type="entry name" value="P-loop_NTPase"/>
</dbReference>
<feature type="coiled-coil region" evidence="4">
    <location>
        <begin position="853"/>
        <end position="898"/>
    </location>
</feature>
<feature type="coiled-coil region" evidence="4">
    <location>
        <begin position="974"/>
        <end position="1082"/>
    </location>
</feature>
<dbReference type="InterPro" id="IPR000387">
    <property type="entry name" value="Tyr_Pase_dom"/>
</dbReference>
<protein>
    <recommendedName>
        <fullName evidence="11">Kinesin motor domain-containing protein</fullName>
    </recommendedName>
</protein>
<dbReference type="GO" id="GO:0005524">
    <property type="term" value="F:ATP binding"/>
    <property type="evidence" value="ECO:0007669"/>
    <property type="project" value="UniProtKB-UniRule"/>
</dbReference>
<evidence type="ECO:0000256" key="1">
    <source>
        <dbReference type="ARBA" id="ARBA00022741"/>
    </source>
</evidence>
<organism evidence="9 10">
    <name type="scientific">Mesorhabditis belari</name>
    <dbReference type="NCBI Taxonomy" id="2138241"/>
    <lineage>
        <taxon>Eukaryota</taxon>
        <taxon>Metazoa</taxon>
        <taxon>Ecdysozoa</taxon>
        <taxon>Nematoda</taxon>
        <taxon>Chromadorea</taxon>
        <taxon>Rhabditida</taxon>
        <taxon>Rhabditina</taxon>
        <taxon>Rhabditomorpha</taxon>
        <taxon>Rhabditoidea</taxon>
        <taxon>Rhabditidae</taxon>
        <taxon>Mesorhabditinae</taxon>
        <taxon>Mesorhabditis</taxon>
    </lineage>
</organism>
<dbReference type="Pfam" id="PF00102">
    <property type="entry name" value="Y_phosphatase"/>
    <property type="match status" value="1"/>
</dbReference>
<evidence type="ECO:0000256" key="3">
    <source>
        <dbReference type="PROSITE-ProRule" id="PRU00283"/>
    </source>
</evidence>
<dbReference type="GO" id="GO:0007018">
    <property type="term" value="P:microtubule-based movement"/>
    <property type="evidence" value="ECO:0007669"/>
    <property type="project" value="InterPro"/>
</dbReference>
<dbReference type="Gene3D" id="3.90.190.10">
    <property type="entry name" value="Protein tyrosine phosphatase superfamily"/>
    <property type="match status" value="1"/>
</dbReference>
<feature type="region of interest" description="Disordered" evidence="5">
    <location>
        <begin position="474"/>
        <end position="512"/>
    </location>
</feature>
<dbReference type="PANTHER" id="PTHR19134">
    <property type="entry name" value="RECEPTOR-TYPE TYROSINE-PROTEIN PHOSPHATASE"/>
    <property type="match status" value="1"/>
</dbReference>
<dbReference type="PROSITE" id="PS00383">
    <property type="entry name" value="TYR_PHOSPHATASE_1"/>
    <property type="match status" value="1"/>
</dbReference>
<dbReference type="InterPro" id="IPR000242">
    <property type="entry name" value="PTP_cat"/>
</dbReference>
<sequence>MHRFINSSSSPGSPRPREKQLLNENQEMRKRVNELDHLVQEQEREHKTIASKRAELEHEIKLVKAKAKELQQEVNYKTGLVSDLEKELAELRKNCASQEADISLMKIDFGKTLRALEEADATRRGLDEAKEHAIAQVKSFKEKLDDANAEIDELTAKARTFERAAEDYRRHFEEKDRELNEIVSDYSNHRRAKQADIEAKETQHLEEIRQCEEEIRTLKEKLQVAEESQLEQLRSSENEKKKERAIRDGLQEQIKNLESYNMQFKTMMNAAKDEETSEISRLTAENASLRRQVTEMQEREHVLQTQLFDHQGVINEMNKKNMKLEEMCQKLEKVNSQLEMTVQQVMAREKTAEGTRSEEFNELKTIFGKLEEEKIQLKEKLVAEEKKSYDAFLELSNANNEIETLKEENTRFSSRNKQLEVQLHDTKEDYERKLRDSLFSRDAYVQNLKEAHEKETQLLKENVTRKVIPSSELQGQGSAKAIENELEPRSKQTLSTRNRSSIGPMPLARGYGQQEDKYDKYGRLRELHERNVLARPHLQESYFIEAQSPTSDAIINGQIPKLVEQMRTPAKYNVIIVERQRKYSKPEGSHLCHLLQSVHRAEADSVCKLFEEVFKMALQASHTGQQLKKQKIDYFMSWQKMERAFVCVRARDGNDRVVEASGSTVKLEKTDYKVDRAFDWTASQTDVYAALGKKVVDGITIGLNGTIFAYGQTGSGKTYTMVGPSQIDDFSTIPVNDQGIIPRCIDDLFSFLKAKTDQLTKEKFQSEMHICYVQLYQEEWYDLLDDNVKLQFRTLTGLNAKRFKVTSTAEALELLSKGWNARKTVETKLNSASSQSHCVFVIEVDMKITGNTVMALNSKVNSLNQQFQDAQLEYKAMLQNLQEENEELKLLTLKQSAEIDALKTKICFEDERTALQTPQTYTKRRRTIYLPSEEVRRSVQRARTLNFNDEEEVAADVHIAEKNIVSFSQEENKENNLEMELTLHRQLIEEKNQEILALKNQANAVQAEAQMQAESLTKQLEEERKMASRLERNNLEITKQIANLVEEVKSFKEKLDDANAEIDELTAKARTFERSAEDYRRHFEEKDRELNEIVSDYSNHRRAKQADIEAKETQHLEEIRQCEEEIRTLKEKLQVAEESQLEQLRSSENEKKKERAIRDGLQEQIKNLESYNMQFKTMMNAAKDEETSEISRLTAENASLRRQVTEMQEREHVLQTQFFDRQGVINEMNKKNMKLEEMFQKLEKVNAQLEMTLQQVMAREKTAEGTRSEEFNELKAIFGKLEEEKIQLKEKLVAEEKKSYEAFLELSNANNEIETLKEENTRFSSRNKQLEVQLHDTKEDYERKLRDAYVQNLKEAHEKEARLLKGNATRKVIPSSKLQGQGGAKAIKKELDPRSKQTFSTRNRSSIGPMPLVRRYGQQEDKYDKYGRLRELHERNALARPHLQESYFIESQSPTSDAIINGQIPRLVEQIGTQITEHGATQRMLGGDILSSDADLIHQTTPSNFTEAEKNVETRRLQLIHELLAERGALTIDEIYHYLAGRDTLMAINLPFSNASELNNFVKNRAFVFGYDIFTEKAWNRTFEYRTIFVQVMRYVFFRNKNRCPRSQLMDFLKPELRTGNGLGMKFRRDYPKQFQRFLKQHNLTLEDKDEEIRIRKSAISSIPSLFLTDCLPRIETTQELSGKQRETFWDRSNTFACLGYVVSSTPNYAKAQIMCGPNEGKSVYVLCMNVNLGDISMTEEFPVGQKVELFAHYSYNAKCDYTATAIRKINPIKFPWKIRAGKIGMSKKNILPPTKAGVSQEKSREIEHEITNLIDRETSRLLLIRGLLRNTQGVSLEILSMELAKTGPDAIFSTTEDLIDFIDERPFIFRKQADPDGNILIIERSKMEEQVLLDVLKLISVHKPFGIKRVELYKHLKAGKCGGPLQEELIKGEYVFDQLMRELMPLLKSDAYGGNERVYSLIGTFYKDHFFPYSIISFGRFSNLEGFGQRCFVSAEITLGEAEDYRGVANCVIKAPGEDAVHPIERGVGSHYMNSGPLIDTADAGTHHEKLDLQSSVKLQTNGVVVPVNAPEDAPLIDFSDDADSAVSGEHFEAAVAPSDPLTVMENFVKYEELLEPRDYLTNFYKIRLEQEELRRIPEYSSVIATSPMHFQRNRYRDILPYDSNRVVLRSVDQTENPEGYINASNIDLGGTKFIAAQAPLSTTLGDWWAMIEEYDVSLVVMLCKLIEMSKVKCERYWPEKPGESQIYGDNYEVTVESEERFEDDDEYVLRTLRLENITTKASRTIHQLHYSEWPDHGCPTGEHQLLRMIEKMAEIQGAKPTPILVHCSAGVGRTGTIISVNHIRELIKDNKLSELDLFNLVMHLRTQRSSMVQTQDQYQFVHKCVAHYCKEKLGLPCPEAAKLKNGIVEPEVPRPMENTQDDGNCDDQKETSIPEYPIEPPGPLGPEDSPS</sequence>
<dbReference type="PRINTS" id="PR00700">
    <property type="entry name" value="PRTYPHPHTASE"/>
</dbReference>
<dbReference type="WBParaSite" id="MBELARI_LOCUS4527">
    <property type="protein sequence ID" value="MBELARI_LOCUS4527"/>
    <property type="gene ID" value="MBELARI_LOCUS4527"/>
</dbReference>
<dbReference type="Pfam" id="PF00225">
    <property type="entry name" value="Kinesin"/>
    <property type="match status" value="1"/>
</dbReference>
<evidence type="ECO:0000313" key="10">
    <source>
        <dbReference type="WBParaSite" id="MBELARI_LOCUS4527"/>
    </source>
</evidence>
<feature type="domain" description="Tyrosine-protein phosphatase" evidence="6">
    <location>
        <begin position="2128"/>
        <end position="2390"/>
    </location>
</feature>